<dbReference type="PANTHER" id="PTHR42751">
    <property type="entry name" value="SODIUM/HYDROGEN EXCHANGER FAMILY/TRKA DOMAIN PROTEIN"/>
    <property type="match status" value="1"/>
</dbReference>
<feature type="transmembrane region" description="Helical" evidence="7">
    <location>
        <begin position="329"/>
        <end position="347"/>
    </location>
</feature>
<dbReference type="GO" id="GO:0015297">
    <property type="term" value="F:antiporter activity"/>
    <property type="evidence" value="ECO:0007669"/>
    <property type="project" value="InterPro"/>
</dbReference>
<evidence type="ECO:0000256" key="3">
    <source>
        <dbReference type="ARBA" id="ARBA00022448"/>
    </source>
</evidence>
<dbReference type="GO" id="GO:0016020">
    <property type="term" value="C:membrane"/>
    <property type="evidence" value="ECO:0007669"/>
    <property type="project" value="UniProtKB-SubCell"/>
</dbReference>
<feature type="transmembrane region" description="Helical" evidence="7">
    <location>
        <begin position="269"/>
        <end position="290"/>
    </location>
</feature>
<dbReference type="InterPro" id="IPR038770">
    <property type="entry name" value="Na+/solute_symporter_sf"/>
</dbReference>
<dbReference type="GO" id="GO:1902600">
    <property type="term" value="P:proton transmembrane transport"/>
    <property type="evidence" value="ECO:0007669"/>
    <property type="project" value="InterPro"/>
</dbReference>
<name>A0A1S2NGX4_9BURK</name>
<reference evidence="9 10" key="1">
    <citation type="submission" date="2014-10" db="EMBL/GenBank/DDBJ databases">
        <authorList>
            <person name="Seo M.-J."/>
            <person name="Seok Y.J."/>
            <person name="Cha I.-T."/>
        </authorList>
    </citation>
    <scope>NUCLEOTIDE SEQUENCE [LARGE SCALE GENOMIC DNA]</scope>
    <source>
        <strain evidence="9 10">NEU</strain>
    </source>
</reference>
<comment type="subcellular location">
    <subcellularLocation>
        <location evidence="1">Membrane</location>
        <topology evidence="1">Multi-pass membrane protein</topology>
    </subcellularLocation>
</comment>
<keyword evidence="3" id="KW-0813">Transport</keyword>
<sequence>MSELLSLTHALAWPLALTLAWMTGELLYRWANVPRISIYGLCGFVFGNLSSGYLPPAQADNFMMLANLGFGLMLFELGYRINLRWLRTNPWLLLTSLLEAGLTWAAVYYVSRICGLAVLPACLLAALAMASSPAGLLRIVNEQGGGGQVTERAMHLTALNCVLAVFVFNVTVGFGVFQTSGDVVHASWTGLVVLAASSGLGAALGWLLPLWQRVAGHVRSNSTLTFAVFVFLLVAITHVLKLSPVLAALTFGLVARHRRVTLSPAQRNFGALGDLLTVLLFFFVATTIAWQPTAEGLMLGLLLLLVRALVKVAVCTATARVSGISARKGALTGVAIMPLTVFAIILIEQTRRSGVDLFDTLAPLAPLAAMAMILEVLAPILTQIALTGARESGFAKYKNVVKEDKDAAA</sequence>
<evidence type="ECO:0000256" key="4">
    <source>
        <dbReference type="ARBA" id="ARBA00022692"/>
    </source>
</evidence>
<keyword evidence="6 7" id="KW-0472">Membrane</keyword>
<dbReference type="AlphaFoldDB" id="A0A1S2NGX4"/>
<evidence type="ECO:0000256" key="7">
    <source>
        <dbReference type="SAM" id="Phobius"/>
    </source>
</evidence>
<feature type="transmembrane region" description="Helical" evidence="7">
    <location>
        <begin position="157"/>
        <end position="177"/>
    </location>
</feature>
<evidence type="ECO:0000256" key="6">
    <source>
        <dbReference type="ARBA" id="ARBA00023136"/>
    </source>
</evidence>
<dbReference type="Gene3D" id="1.20.1530.20">
    <property type="match status" value="1"/>
</dbReference>
<evidence type="ECO:0000256" key="1">
    <source>
        <dbReference type="ARBA" id="ARBA00004141"/>
    </source>
</evidence>
<dbReference type="InterPro" id="IPR006153">
    <property type="entry name" value="Cation/H_exchanger_TM"/>
</dbReference>
<feature type="transmembrane region" description="Helical" evidence="7">
    <location>
        <begin position="189"/>
        <end position="211"/>
    </location>
</feature>
<accession>A0A1S2NGX4</accession>
<keyword evidence="5 7" id="KW-1133">Transmembrane helix</keyword>
<evidence type="ECO:0000256" key="5">
    <source>
        <dbReference type="ARBA" id="ARBA00022989"/>
    </source>
</evidence>
<protein>
    <submittedName>
        <fullName evidence="9">Sodium/hydrogen exchanger family protein</fullName>
    </submittedName>
</protein>
<comment type="caution">
    <text evidence="9">The sequence shown here is derived from an EMBL/GenBank/DDBJ whole genome shotgun (WGS) entry which is preliminary data.</text>
</comment>
<feature type="transmembrane region" description="Helical" evidence="7">
    <location>
        <begin position="36"/>
        <end position="54"/>
    </location>
</feature>
<feature type="transmembrane region" description="Helical" evidence="7">
    <location>
        <begin position="223"/>
        <end position="249"/>
    </location>
</feature>
<dbReference type="Proteomes" id="UP000180246">
    <property type="component" value="Unassembled WGS sequence"/>
</dbReference>
<feature type="transmembrane region" description="Helical" evidence="7">
    <location>
        <begin position="367"/>
        <end position="389"/>
    </location>
</feature>
<dbReference type="Pfam" id="PF00999">
    <property type="entry name" value="Na_H_Exchanger"/>
    <property type="match status" value="1"/>
</dbReference>
<organism evidence="9 10">
    <name type="scientific">Massilia timonae</name>
    <dbReference type="NCBI Taxonomy" id="47229"/>
    <lineage>
        <taxon>Bacteria</taxon>
        <taxon>Pseudomonadati</taxon>
        <taxon>Pseudomonadota</taxon>
        <taxon>Betaproteobacteria</taxon>
        <taxon>Burkholderiales</taxon>
        <taxon>Oxalobacteraceae</taxon>
        <taxon>Telluria group</taxon>
        <taxon>Massilia</taxon>
    </lineage>
</organism>
<comment type="similarity">
    <text evidence="2">Belongs to the monovalent cation:proton antiporter 2 (CPA2) transporter (TC 2.A.37) family.</text>
</comment>
<feature type="transmembrane region" description="Helical" evidence="7">
    <location>
        <begin position="117"/>
        <end position="137"/>
    </location>
</feature>
<evidence type="ECO:0000256" key="2">
    <source>
        <dbReference type="ARBA" id="ARBA00005551"/>
    </source>
</evidence>
<gene>
    <name evidence="9" type="ORF">LO55_3928</name>
</gene>
<dbReference type="RefSeq" id="WP_071362734.1">
    <property type="nucleotide sequence ID" value="NZ_DALZDZ010000012.1"/>
</dbReference>
<dbReference type="EMBL" id="JRYB01000001">
    <property type="protein sequence ID" value="OIJ43964.1"/>
    <property type="molecule type" value="Genomic_DNA"/>
</dbReference>
<dbReference type="PANTHER" id="PTHR42751:SF3">
    <property type="entry name" value="SODIUM_GLUTAMATE SYMPORTER"/>
    <property type="match status" value="1"/>
</dbReference>
<evidence type="ECO:0000259" key="8">
    <source>
        <dbReference type="Pfam" id="PF00999"/>
    </source>
</evidence>
<feature type="transmembrane region" description="Helical" evidence="7">
    <location>
        <begin position="61"/>
        <end position="79"/>
    </location>
</feature>
<feature type="domain" description="Cation/H+ exchanger transmembrane" evidence="8">
    <location>
        <begin position="22"/>
        <end position="379"/>
    </location>
</feature>
<feature type="transmembrane region" description="Helical" evidence="7">
    <location>
        <begin position="296"/>
        <end position="317"/>
    </location>
</feature>
<evidence type="ECO:0000313" key="10">
    <source>
        <dbReference type="Proteomes" id="UP000180246"/>
    </source>
</evidence>
<proteinExistence type="inferred from homology"/>
<evidence type="ECO:0000313" key="9">
    <source>
        <dbReference type="EMBL" id="OIJ43964.1"/>
    </source>
</evidence>
<keyword evidence="4 7" id="KW-0812">Transmembrane</keyword>